<dbReference type="PRINTS" id="PR00728">
    <property type="entry name" value="SIGNALPTASE"/>
</dbReference>
<comment type="function">
    <text evidence="9">Catalytic component of the signal peptidase complex (SPC) which catalyzes the cleavage of N-terminal signal sequences from nascent proteins as they are translocated into the lumen of the endoplasmic reticulum. Specifically cleaves N-terminal signal peptides that contain a hydrophobic alpha-helix (h-region) shorter than 18-20 amino acids.</text>
</comment>
<evidence type="ECO:0000256" key="4">
    <source>
        <dbReference type="ARBA" id="ARBA00022801"/>
    </source>
</evidence>
<name>A0ABU9VRJ2_9CLOT</name>
<dbReference type="SUPFAM" id="SSF51306">
    <property type="entry name" value="LexA/Signal peptidase"/>
    <property type="match status" value="1"/>
</dbReference>
<evidence type="ECO:0000256" key="5">
    <source>
        <dbReference type="ARBA" id="ARBA00022824"/>
    </source>
</evidence>
<gene>
    <name evidence="12" type="ORF">AAIG11_04810</name>
</gene>
<dbReference type="Proteomes" id="UP001407405">
    <property type="component" value="Unassembled WGS sequence"/>
</dbReference>
<evidence type="ECO:0000256" key="1">
    <source>
        <dbReference type="ARBA" id="ARBA00004648"/>
    </source>
</evidence>
<feature type="transmembrane region" description="Helical" evidence="11">
    <location>
        <begin position="20"/>
        <end position="39"/>
    </location>
</feature>
<keyword evidence="3 11" id="KW-0812">Transmembrane</keyword>
<evidence type="ECO:0000256" key="3">
    <source>
        <dbReference type="ARBA" id="ARBA00022692"/>
    </source>
</evidence>
<keyword evidence="2" id="KW-0645">Protease</keyword>
<dbReference type="EMBL" id="JBCITM010000003">
    <property type="protein sequence ID" value="MEN1759785.1"/>
    <property type="molecule type" value="Genomic_DNA"/>
</dbReference>
<dbReference type="EC" id="3.4.21.89" evidence="10"/>
<reference evidence="12 13" key="1">
    <citation type="submission" date="2024-04" db="EMBL/GenBank/DDBJ databases">
        <title>Genome sequencing and metabolic network reconstruction of aminoacids and betaine degradation by Anoxynatronum sibiricum.</title>
        <authorList>
            <person name="Detkova E.N."/>
            <person name="Boltjanskaja Y.V."/>
            <person name="Mardanov A.V."/>
            <person name="Kevbrin V."/>
        </authorList>
    </citation>
    <scope>NUCLEOTIDE SEQUENCE [LARGE SCALE GENOMIC DNA]</scope>
    <source>
        <strain evidence="12 13">Z-7981</strain>
    </source>
</reference>
<evidence type="ECO:0000256" key="7">
    <source>
        <dbReference type="ARBA" id="ARBA00022989"/>
    </source>
</evidence>
<evidence type="ECO:0000256" key="8">
    <source>
        <dbReference type="ARBA" id="ARBA00023136"/>
    </source>
</evidence>
<evidence type="ECO:0000313" key="12">
    <source>
        <dbReference type="EMBL" id="MEN1759785.1"/>
    </source>
</evidence>
<keyword evidence="5" id="KW-0256">Endoplasmic reticulum</keyword>
<dbReference type="CDD" id="cd06462">
    <property type="entry name" value="Peptidase_S24_S26"/>
    <property type="match status" value="1"/>
</dbReference>
<dbReference type="GO" id="GO:0009003">
    <property type="term" value="F:signal peptidase activity"/>
    <property type="evidence" value="ECO:0007669"/>
    <property type="project" value="UniProtKB-EC"/>
</dbReference>
<dbReference type="Gene3D" id="2.10.109.10">
    <property type="entry name" value="Umud Fragment, subunit A"/>
    <property type="match status" value="1"/>
</dbReference>
<proteinExistence type="predicted"/>
<evidence type="ECO:0000256" key="9">
    <source>
        <dbReference type="ARBA" id="ARBA00045533"/>
    </source>
</evidence>
<keyword evidence="6" id="KW-0735">Signal-anchor</keyword>
<evidence type="ECO:0000256" key="10">
    <source>
        <dbReference type="NCBIfam" id="TIGR02228"/>
    </source>
</evidence>
<comment type="subcellular location">
    <subcellularLocation>
        <location evidence="1">Endoplasmic reticulum membrane</location>
        <topology evidence="1">Single-pass type II membrane protein</topology>
    </subcellularLocation>
</comment>
<dbReference type="PROSITE" id="PS00501">
    <property type="entry name" value="SPASE_I_1"/>
    <property type="match status" value="1"/>
</dbReference>
<comment type="caution">
    <text evidence="12">The sequence shown here is derived from an EMBL/GenBank/DDBJ whole genome shotgun (WGS) entry which is preliminary data.</text>
</comment>
<dbReference type="InterPro" id="IPR036286">
    <property type="entry name" value="LexA/Signal_pep-like_sf"/>
</dbReference>
<keyword evidence="8 11" id="KW-0472">Membrane</keyword>
<evidence type="ECO:0000256" key="11">
    <source>
        <dbReference type="SAM" id="Phobius"/>
    </source>
</evidence>
<dbReference type="InterPro" id="IPR001733">
    <property type="entry name" value="Peptidase_S26B"/>
</dbReference>
<evidence type="ECO:0000256" key="2">
    <source>
        <dbReference type="ARBA" id="ARBA00022670"/>
    </source>
</evidence>
<evidence type="ECO:0000256" key="6">
    <source>
        <dbReference type="ARBA" id="ARBA00022968"/>
    </source>
</evidence>
<keyword evidence="7 11" id="KW-1133">Transmembrane helix</keyword>
<dbReference type="RefSeq" id="WP_343185113.1">
    <property type="nucleotide sequence ID" value="NZ_JBCITM010000003.1"/>
</dbReference>
<dbReference type="NCBIfam" id="TIGR02228">
    <property type="entry name" value="sigpep_I_arch"/>
    <property type="match status" value="1"/>
</dbReference>
<organism evidence="12 13">
    <name type="scientific">Anoxynatronum sibiricum</name>
    <dbReference type="NCBI Taxonomy" id="210623"/>
    <lineage>
        <taxon>Bacteria</taxon>
        <taxon>Bacillati</taxon>
        <taxon>Bacillota</taxon>
        <taxon>Clostridia</taxon>
        <taxon>Eubacteriales</taxon>
        <taxon>Clostridiaceae</taxon>
        <taxon>Anoxynatronum</taxon>
    </lineage>
</organism>
<keyword evidence="4 12" id="KW-0378">Hydrolase</keyword>
<accession>A0ABU9VRJ2</accession>
<evidence type="ECO:0000313" key="13">
    <source>
        <dbReference type="Proteomes" id="UP001407405"/>
    </source>
</evidence>
<sequence>MDTLMRNQSHKEKSHLKKRLAIMVVFFVSVCLVLLPVKFQADRPPAVNGYRLYRVVGSSMEPTFASGAILIVQSIDPAAIKPNAIITYQCTRSEVEVTTHRVKSVENSPGGGVQFVTRGDGNPVIDPKPICGCELIGVVRWVVAAPKIPPIWPPLNNIAGLALVMAGMHFIQIIHQNYRNRLENHVMN</sequence>
<dbReference type="InterPro" id="IPR019756">
    <property type="entry name" value="Pept_S26A_signal_pept_1_Ser-AS"/>
</dbReference>
<protein>
    <recommendedName>
        <fullName evidence="10">Signal peptidase I</fullName>
        <ecNumber evidence="10">3.4.21.89</ecNumber>
    </recommendedName>
</protein>
<keyword evidence="13" id="KW-1185">Reference proteome</keyword>